<dbReference type="OrthoDB" id="630895at2759"/>
<sequence length="165" mass="16972">MALATSEVTWNSEETVEAVLERFAQAKSRVQLDRAEERLLLKVTPSPGGRSVSVKLSVACLAPALRCVQVVRVTTSGNVSEPLLAALFKHCDLSGVWKLRGAEGFGNFWCRCGPGAGRGGNGNGNGNGSGSGSRCCSSDSARLGARHSCRVAPTAAGVGAGRQGG</sequence>
<gene>
    <name evidence="1" type="ORF">HYH02_010319</name>
</gene>
<organism evidence="1 2">
    <name type="scientific">Chlamydomonas schloesseri</name>
    <dbReference type="NCBI Taxonomy" id="2026947"/>
    <lineage>
        <taxon>Eukaryota</taxon>
        <taxon>Viridiplantae</taxon>
        <taxon>Chlorophyta</taxon>
        <taxon>core chlorophytes</taxon>
        <taxon>Chlorophyceae</taxon>
        <taxon>CS clade</taxon>
        <taxon>Chlamydomonadales</taxon>
        <taxon>Chlamydomonadaceae</taxon>
        <taxon>Chlamydomonas</taxon>
    </lineage>
</organism>
<proteinExistence type="predicted"/>
<reference evidence="1" key="1">
    <citation type="journal article" date="2020" name="bioRxiv">
        <title>Comparative genomics of Chlamydomonas.</title>
        <authorList>
            <person name="Craig R.J."/>
            <person name="Hasan A.R."/>
            <person name="Ness R.W."/>
            <person name="Keightley P.D."/>
        </authorList>
    </citation>
    <scope>NUCLEOTIDE SEQUENCE</scope>
    <source>
        <strain evidence="1">CCAP 11/173</strain>
    </source>
</reference>
<keyword evidence="2" id="KW-1185">Reference proteome</keyword>
<dbReference type="AlphaFoldDB" id="A0A835THH2"/>
<evidence type="ECO:0000313" key="2">
    <source>
        <dbReference type="Proteomes" id="UP000613740"/>
    </source>
</evidence>
<protein>
    <submittedName>
        <fullName evidence="1">Uncharacterized protein</fullName>
    </submittedName>
</protein>
<comment type="caution">
    <text evidence="1">The sequence shown here is derived from an EMBL/GenBank/DDBJ whole genome shotgun (WGS) entry which is preliminary data.</text>
</comment>
<name>A0A835THH2_9CHLO</name>
<evidence type="ECO:0000313" key="1">
    <source>
        <dbReference type="EMBL" id="KAG2440434.1"/>
    </source>
</evidence>
<dbReference type="Proteomes" id="UP000613740">
    <property type="component" value="Unassembled WGS sequence"/>
</dbReference>
<accession>A0A835THH2</accession>
<dbReference type="EMBL" id="JAEHOD010000038">
    <property type="protein sequence ID" value="KAG2440434.1"/>
    <property type="molecule type" value="Genomic_DNA"/>
</dbReference>